<feature type="compositionally biased region" description="Low complexity" evidence="1">
    <location>
        <begin position="38"/>
        <end position="49"/>
    </location>
</feature>
<dbReference type="AlphaFoldDB" id="A0A4Y2B9K3"/>
<comment type="caution">
    <text evidence="2">The sequence shown here is derived from an EMBL/GenBank/DDBJ whole genome shotgun (WGS) entry which is preliminary data.</text>
</comment>
<name>A0A4Y2B9K3_ARAVE</name>
<dbReference type="EMBL" id="BGPR01000061">
    <property type="protein sequence ID" value="GBL88708.1"/>
    <property type="molecule type" value="Genomic_DNA"/>
</dbReference>
<accession>A0A4Y2B9K3</accession>
<proteinExistence type="predicted"/>
<sequence>MTRMTPKLALPLQPSAPHQREDIWPLGMIERATDPIHSGSSGESGFEPGTLRPRSRNLTTGYPRVFSLVANSPSIGDILNCNFGNINNSRHLMLTLFILI</sequence>
<evidence type="ECO:0000256" key="1">
    <source>
        <dbReference type="SAM" id="MobiDB-lite"/>
    </source>
</evidence>
<protein>
    <submittedName>
        <fullName evidence="2">Uncharacterized protein</fullName>
    </submittedName>
</protein>
<keyword evidence="3" id="KW-1185">Reference proteome</keyword>
<feature type="region of interest" description="Disordered" evidence="1">
    <location>
        <begin position="34"/>
        <end position="57"/>
    </location>
</feature>
<organism evidence="2 3">
    <name type="scientific">Araneus ventricosus</name>
    <name type="common">Orbweaver spider</name>
    <name type="synonym">Epeira ventricosa</name>
    <dbReference type="NCBI Taxonomy" id="182803"/>
    <lineage>
        <taxon>Eukaryota</taxon>
        <taxon>Metazoa</taxon>
        <taxon>Ecdysozoa</taxon>
        <taxon>Arthropoda</taxon>
        <taxon>Chelicerata</taxon>
        <taxon>Arachnida</taxon>
        <taxon>Araneae</taxon>
        <taxon>Araneomorphae</taxon>
        <taxon>Entelegynae</taxon>
        <taxon>Araneoidea</taxon>
        <taxon>Araneidae</taxon>
        <taxon>Araneus</taxon>
    </lineage>
</organism>
<gene>
    <name evidence="2" type="ORF">AVEN_195683_1</name>
</gene>
<reference evidence="2 3" key="1">
    <citation type="journal article" date="2019" name="Sci. Rep.">
        <title>Orb-weaving spider Araneus ventricosus genome elucidates the spidroin gene catalogue.</title>
        <authorList>
            <person name="Kono N."/>
            <person name="Nakamura H."/>
            <person name="Ohtoshi R."/>
            <person name="Moran D.A.P."/>
            <person name="Shinohara A."/>
            <person name="Yoshida Y."/>
            <person name="Fujiwara M."/>
            <person name="Mori M."/>
            <person name="Tomita M."/>
            <person name="Arakawa K."/>
        </authorList>
    </citation>
    <scope>NUCLEOTIDE SEQUENCE [LARGE SCALE GENOMIC DNA]</scope>
</reference>
<evidence type="ECO:0000313" key="2">
    <source>
        <dbReference type="EMBL" id="GBL88708.1"/>
    </source>
</evidence>
<dbReference type="Proteomes" id="UP000499080">
    <property type="component" value="Unassembled WGS sequence"/>
</dbReference>
<evidence type="ECO:0000313" key="3">
    <source>
        <dbReference type="Proteomes" id="UP000499080"/>
    </source>
</evidence>